<name>A0A1R1XF04_9FUNG</name>
<dbReference type="Proteomes" id="UP000187429">
    <property type="component" value="Unassembled WGS sequence"/>
</dbReference>
<proteinExistence type="predicted"/>
<gene>
    <name evidence="1" type="ORF">AYI69_g9105</name>
</gene>
<evidence type="ECO:0000313" key="1">
    <source>
        <dbReference type="EMBL" id="OMJ13166.1"/>
    </source>
</evidence>
<dbReference type="EMBL" id="LSSM01005196">
    <property type="protein sequence ID" value="OMJ13166.1"/>
    <property type="molecule type" value="Genomic_DNA"/>
</dbReference>
<dbReference type="SUPFAM" id="SSF57756">
    <property type="entry name" value="Retrovirus zinc finger-like domains"/>
    <property type="match status" value="1"/>
</dbReference>
<protein>
    <recommendedName>
        <fullName evidence="3">CCHC-type domain-containing protein</fullName>
    </recommendedName>
</protein>
<sequence length="195" mass="21581">MKILVKKITPDAELPLLLEHETGFLNLLYKGYKEACSYCKGVGHWKSDCEILIKIIQEKKVRKGVNKMGGFFKSTEPEKVVGPESTAPIGKILPFETTAATKTNDGDKKISEATKIEPNHDYGISCTTSVRTIRDNTGLKKPPASSIAMIKPESRAVKKVSSDYGTVPEYSTINSREKTPINANKIAIETEDYEE</sequence>
<dbReference type="GO" id="GO:0008270">
    <property type="term" value="F:zinc ion binding"/>
    <property type="evidence" value="ECO:0007669"/>
    <property type="project" value="InterPro"/>
</dbReference>
<comment type="caution">
    <text evidence="1">The sequence shown here is derived from an EMBL/GenBank/DDBJ whole genome shotgun (WGS) entry which is preliminary data.</text>
</comment>
<dbReference type="GO" id="GO:0003676">
    <property type="term" value="F:nucleic acid binding"/>
    <property type="evidence" value="ECO:0007669"/>
    <property type="project" value="InterPro"/>
</dbReference>
<evidence type="ECO:0000313" key="2">
    <source>
        <dbReference type="Proteomes" id="UP000187429"/>
    </source>
</evidence>
<accession>A0A1R1XF04</accession>
<reference evidence="2" key="1">
    <citation type="submission" date="2017-01" db="EMBL/GenBank/DDBJ databases">
        <authorList>
            <person name="Wang Y."/>
            <person name="White M."/>
            <person name="Kvist S."/>
            <person name="Moncalvo J.-M."/>
        </authorList>
    </citation>
    <scope>NUCLEOTIDE SEQUENCE [LARGE SCALE GENOMIC DNA]</scope>
    <source>
        <strain evidence="2">ID-206-W2</strain>
    </source>
</reference>
<organism evidence="1 2">
    <name type="scientific">Smittium culicis</name>
    <dbReference type="NCBI Taxonomy" id="133412"/>
    <lineage>
        <taxon>Eukaryota</taxon>
        <taxon>Fungi</taxon>
        <taxon>Fungi incertae sedis</taxon>
        <taxon>Zoopagomycota</taxon>
        <taxon>Kickxellomycotina</taxon>
        <taxon>Harpellomycetes</taxon>
        <taxon>Harpellales</taxon>
        <taxon>Legeriomycetaceae</taxon>
        <taxon>Smittium</taxon>
    </lineage>
</organism>
<dbReference type="InterPro" id="IPR036875">
    <property type="entry name" value="Znf_CCHC_sf"/>
</dbReference>
<evidence type="ECO:0008006" key="3">
    <source>
        <dbReference type="Google" id="ProtNLM"/>
    </source>
</evidence>
<dbReference type="AlphaFoldDB" id="A0A1R1XF04"/>
<keyword evidence="2" id="KW-1185">Reference proteome</keyword>